<dbReference type="InterPro" id="IPR036612">
    <property type="entry name" value="KH_dom_type_1_sf"/>
</dbReference>
<dbReference type="InterPro" id="IPR004088">
    <property type="entry name" value="KH_dom_type_1"/>
</dbReference>
<gene>
    <name evidence="3" type="ORF">CI610_03700</name>
</gene>
<evidence type="ECO:0000256" key="1">
    <source>
        <dbReference type="SAM" id="Coils"/>
    </source>
</evidence>
<reference evidence="3" key="1">
    <citation type="journal article" date="2017" name="Appl. Environ. Microbiol.">
        <title>Molecular characterization of an Endozoicomonas-like organism causing infection in king scallop Pecten maximus L.</title>
        <authorList>
            <person name="Cano I."/>
            <person name="van Aerle R."/>
            <person name="Ross S."/>
            <person name="Verner-Jeffreys D.W."/>
            <person name="Paley R.K."/>
            <person name="Rimmer G."/>
            <person name="Ryder D."/>
            <person name="Hooper P."/>
            <person name="Stone D."/>
            <person name="Feist S.W."/>
        </authorList>
    </citation>
    <scope>NUCLEOTIDE SEQUENCE</scope>
</reference>
<sequence>MTDSDVGVHDRVCALFVGRKRKALKKFILETGIKFKVHTTDADHILVSGKDVEVVKKAVELITPHIDKIKREIQSKVYENVFTDEDEDIRYRICGLLIGKNGENIDRIRSDIGLNFPVLGTKDGHIRVSGTNAEVVKRAADRLTLEIKKIREDIEVFDQKLNS</sequence>
<dbReference type="EMBL" id="NSIT01000679">
    <property type="protein sequence ID" value="PJE77378.1"/>
    <property type="molecule type" value="Genomic_DNA"/>
</dbReference>
<proteinExistence type="predicted"/>
<accession>A0A2H9T2E3</accession>
<evidence type="ECO:0000313" key="3">
    <source>
        <dbReference type="EMBL" id="PJE77378.1"/>
    </source>
</evidence>
<dbReference type="GO" id="GO:0003723">
    <property type="term" value="F:RNA binding"/>
    <property type="evidence" value="ECO:0007669"/>
    <property type="project" value="InterPro"/>
</dbReference>
<feature type="domain" description="K Homology" evidence="2">
    <location>
        <begin position="2"/>
        <end position="67"/>
    </location>
</feature>
<dbReference type="SMART" id="SM00322">
    <property type="entry name" value="KH"/>
    <property type="match status" value="2"/>
</dbReference>
<evidence type="ECO:0000259" key="2">
    <source>
        <dbReference type="SMART" id="SM00322"/>
    </source>
</evidence>
<dbReference type="SUPFAM" id="SSF54791">
    <property type="entry name" value="Eukaryotic type KH-domain (KH-domain type I)"/>
    <property type="match status" value="2"/>
</dbReference>
<dbReference type="AlphaFoldDB" id="A0A2H9T2E3"/>
<feature type="domain" description="K Homology" evidence="2">
    <location>
        <begin position="75"/>
        <end position="148"/>
    </location>
</feature>
<dbReference type="InterPro" id="IPR004087">
    <property type="entry name" value="KH_dom"/>
</dbReference>
<keyword evidence="1" id="KW-0175">Coiled coil</keyword>
<dbReference type="PROSITE" id="PS50084">
    <property type="entry name" value="KH_TYPE_1"/>
    <property type="match status" value="1"/>
</dbReference>
<dbReference type="Gene3D" id="3.30.310.210">
    <property type="match status" value="1"/>
</dbReference>
<comment type="caution">
    <text evidence="3">The sequence shown here is derived from an EMBL/GenBank/DDBJ whole genome shotgun (WGS) entry which is preliminary data.</text>
</comment>
<dbReference type="Pfam" id="PF00013">
    <property type="entry name" value="KH_1"/>
    <property type="match status" value="1"/>
</dbReference>
<name>A0A2H9T2E3_9ZZZZ</name>
<organism evidence="3">
    <name type="scientific">invertebrate metagenome</name>
    <dbReference type="NCBI Taxonomy" id="1711999"/>
    <lineage>
        <taxon>unclassified sequences</taxon>
        <taxon>metagenomes</taxon>
        <taxon>organismal metagenomes</taxon>
    </lineage>
</organism>
<feature type="coiled-coil region" evidence="1">
    <location>
        <begin position="133"/>
        <end position="160"/>
    </location>
</feature>
<protein>
    <recommendedName>
        <fullName evidence="2">K Homology domain-containing protein</fullName>
    </recommendedName>
</protein>